<reference evidence="1 2" key="1">
    <citation type="submission" date="2013-07" db="EMBL/GenBank/DDBJ databases">
        <title>Comparative Genomic and Metabolomic Analysis of Twelve Strains of Pseudoalteromonas luteoviolacea.</title>
        <authorList>
            <person name="Vynne N.G."/>
            <person name="Mansson M."/>
            <person name="Gram L."/>
        </authorList>
    </citation>
    <scope>NUCLEOTIDE SEQUENCE [LARGE SCALE GENOMIC DNA]</scope>
    <source>
        <strain evidence="1 2">S4060-1</strain>
    </source>
</reference>
<sequence length="42" mass="4438">MEVKKKQLKSLSVKELNNVVGGSDGVGPEPPKMAVFVANPKS</sequence>
<protein>
    <recommendedName>
        <fullName evidence="3">Bacteriocin</fullName>
    </recommendedName>
</protein>
<organism evidence="1 2">
    <name type="scientific">Pseudoalteromonas luteoviolacea S4060-1</name>
    <dbReference type="NCBI Taxonomy" id="1365257"/>
    <lineage>
        <taxon>Bacteria</taxon>
        <taxon>Pseudomonadati</taxon>
        <taxon>Pseudomonadota</taxon>
        <taxon>Gammaproteobacteria</taxon>
        <taxon>Alteromonadales</taxon>
        <taxon>Pseudoalteromonadaceae</taxon>
        <taxon>Pseudoalteromonas</taxon>
    </lineage>
</organism>
<gene>
    <name evidence="1" type="ORF">N478_02560</name>
</gene>
<dbReference type="PATRIC" id="fig|1365257.3.peg.2103"/>
<dbReference type="NCBIfam" id="TIGR01847">
    <property type="entry name" value="bacteriocin_sig"/>
    <property type="match status" value="1"/>
</dbReference>
<evidence type="ECO:0000313" key="2">
    <source>
        <dbReference type="Proteomes" id="UP000076661"/>
    </source>
</evidence>
<accession>A0A167N832</accession>
<proteinExistence type="predicted"/>
<dbReference type="EMBL" id="AUXX01000012">
    <property type="protein sequence ID" value="KZN67661.1"/>
    <property type="molecule type" value="Genomic_DNA"/>
</dbReference>
<dbReference type="Proteomes" id="UP000076661">
    <property type="component" value="Unassembled WGS sequence"/>
</dbReference>
<name>A0A167N832_9GAMM</name>
<evidence type="ECO:0000313" key="1">
    <source>
        <dbReference type="EMBL" id="KZN67661.1"/>
    </source>
</evidence>
<comment type="caution">
    <text evidence="1">The sequence shown here is derived from an EMBL/GenBank/DDBJ whole genome shotgun (WGS) entry which is preliminary data.</text>
</comment>
<dbReference type="InterPro" id="IPR010133">
    <property type="entry name" value="Bacteriocin_signal_seq"/>
</dbReference>
<dbReference type="RefSeq" id="WP_155734372.1">
    <property type="nucleotide sequence ID" value="NZ_AUXX01000012.1"/>
</dbReference>
<evidence type="ECO:0008006" key="3">
    <source>
        <dbReference type="Google" id="ProtNLM"/>
    </source>
</evidence>
<dbReference type="AlphaFoldDB" id="A0A167N832"/>